<reference evidence="3 4" key="1">
    <citation type="journal article" date="2009" name="Stand. Genomic Sci.">
        <title>Complete genome sequence of Actinosynnema mirum type strain (101).</title>
        <authorList>
            <person name="Land M."/>
            <person name="Lapidus A."/>
            <person name="Mayilraj S."/>
            <person name="Chen F."/>
            <person name="Copeland A."/>
            <person name="Del Rio T.G."/>
            <person name="Nolan M."/>
            <person name="Lucas S."/>
            <person name="Tice H."/>
            <person name="Cheng J.F."/>
            <person name="Chertkov O."/>
            <person name="Bruce D."/>
            <person name="Goodwin L."/>
            <person name="Pitluck S."/>
            <person name="Rohde M."/>
            <person name="Goker M."/>
            <person name="Pati A."/>
            <person name="Ivanova N."/>
            <person name="Mavromatis K."/>
            <person name="Chen A."/>
            <person name="Palaniappan K."/>
            <person name="Hauser L."/>
            <person name="Chang Y.J."/>
            <person name="Jeffries C.C."/>
            <person name="Brettin T."/>
            <person name="Detter J.C."/>
            <person name="Han C."/>
            <person name="Chain P."/>
            <person name="Tindall B.J."/>
            <person name="Bristow J."/>
            <person name="Eisen J.A."/>
            <person name="Markowitz V."/>
            <person name="Hugenholtz P."/>
            <person name="Kyrpides N.C."/>
            <person name="Klenk H.P."/>
        </authorList>
    </citation>
    <scope>NUCLEOTIDE SEQUENCE [LARGE SCALE GENOMIC DNA]</scope>
    <source>
        <strain evidence="4">ATCC 29888 / DSM 43827 / JCM 3225 / NBRC 14064 / NCIMB 13271 / NRRL B-12336 / IMRU 3971 / 101</strain>
    </source>
</reference>
<dbReference type="EMBL" id="CP001630">
    <property type="protein sequence ID" value="ACU37665.1"/>
    <property type="molecule type" value="Genomic_DNA"/>
</dbReference>
<feature type="transmembrane region" description="Helical" evidence="2">
    <location>
        <begin position="117"/>
        <end position="135"/>
    </location>
</feature>
<dbReference type="Proteomes" id="UP000002213">
    <property type="component" value="Chromosome"/>
</dbReference>
<dbReference type="eggNOG" id="ENOG50321AQ">
    <property type="taxonomic scope" value="Bacteria"/>
</dbReference>
<dbReference type="HOGENOM" id="CLU_1207744_0_0_11"/>
<keyword evidence="2" id="KW-0472">Membrane</keyword>
<gene>
    <name evidence="3" type="ordered locus">Amir_3785</name>
</gene>
<dbReference type="OrthoDB" id="3692218at2"/>
<dbReference type="KEGG" id="ami:Amir_3785"/>
<accession>C6WD46</accession>
<protein>
    <submittedName>
        <fullName evidence="3">Uncharacterized protein</fullName>
    </submittedName>
</protein>
<feature type="transmembrane region" description="Helical" evidence="2">
    <location>
        <begin position="93"/>
        <end position="111"/>
    </location>
</feature>
<sequence length="229" mass="25027">MHREKAAAHPEWARLLESVPELDLSAGCDPGPTGWLGRTGERGVKRRCAGVAAARMWAVADDAQALISELDTRMRRDCDRMALWRVVHRTTGMAYSVVLIAVPAVLAAGFASSETPLGKALLLLAAVVGGLNVTFKPYLHSRKRRSDVNTMRRLRDEFRAESVREADKLAVYEKYSAVYASVFEARGRELLDGSLGADEGAHGESGREEGGRKEVGRKPEERRAEGSPA</sequence>
<keyword evidence="2" id="KW-1133">Transmembrane helix</keyword>
<proteinExistence type="predicted"/>
<keyword evidence="4" id="KW-1185">Reference proteome</keyword>
<organism evidence="3 4">
    <name type="scientific">Actinosynnema mirum (strain ATCC 29888 / DSM 43827 / JCM 3225 / NBRC 14064 / NCIMB 13271 / NRRL B-12336 / IMRU 3971 / 101)</name>
    <dbReference type="NCBI Taxonomy" id="446462"/>
    <lineage>
        <taxon>Bacteria</taxon>
        <taxon>Bacillati</taxon>
        <taxon>Actinomycetota</taxon>
        <taxon>Actinomycetes</taxon>
        <taxon>Pseudonocardiales</taxon>
        <taxon>Pseudonocardiaceae</taxon>
        <taxon>Actinosynnema</taxon>
    </lineage>
</organism>
<feature type="compositionally biased region" description="Basic and acidic residues" evidence="1">
    <location>
        <begin position="199"/>
        <end position="229"/>
    </location>
</feature>
<evidence type="ECO:0000256" key="2">
    <source>
        <dbReference type="SAM" id="Phobius"/>
    </source>
</evidence>
<dbReference type="RefSeq" id="WP_015802552.1">
    <property type="nucleotide sequence ID" value="NC_013093.1"/>
</dbReference>
<dbReference type="AlphaFoldDB" id="C6WD46"/>
<evidence type="ECO:0000256" key="1">
    <source>
        <dbReference type="SAM" id="MobiDB-lite"/>
    </source>
</evidence>
<keyword evidence="2" id="KW-0812">Transmembrane</keyword>
<feature type="region of interest" description="Disordered" evidence="1">
    <location>
        <begin position="194"/>
        <end position="229"/>
    </location>
</feature>
<evidence type="ECO:0000313" key="3">
    <source>
        <dbReference type="EMBL" id="ACU37665.1"/>
    </source>
</evidence>
<name>C6WD46_ACTMD</name>
<evidence type="ECO:0000313" key="4">
    <source>
        <dbReference type="Proteomes" id="UP000002213"/>
    </source>
</evidence>